<dbReference type="GO" id="GO:0009431">
    <property type="term" value="C:bacterial-type flagellum basal body, MS ring"/>
    <property type="evidence" value="ECO:0007669"/>
    <property type="project" value="InterPro"/>
</dbReference>
<dbReference type="FunCoup" id="A0A330L5U2">
    <property type="interactions" value="118"/>
</dbReference>
<dbReference type="InterPro" id="IPR045851">
    <property type="entry name" value="AMP-bd_C_sf"/>
</dbReference>
<evidence type="ECO:0000256" key="3">
    <source>
        <dbReference type="ARBA" id="ARBA00007971"/>
    </source>
</evidence>
<dbReference type="AlphaFoldDB" id="A0A330L5U2"/>
<evidence type="ECO:0000256" key="5">
    <source>
        <dbReference type="ARBA" id="ARBA00022692"/>
    </source>
</evidence>
<dbReference type="PRINTS" id="PR01009">
    <property type="entry name" value="FLGMRINGFLIF"/>
</dbReference>
<dbReference type="InterPro" id="IPR006182">
    <property type="entry name" value="FliF_N_dom"/>
</dbReference>
<proteinExistence type="inferred from homology"/>
<evidence type="ECO:0000256" key="9">
    <source>
        <dbReference type="PIRNR" id="PIRNR004862"/>
    </source>
</evidence>
<dbReference type="GO" id="GO:0005886">
    <property type="term" value="C:plasma membrane"/>
    <property type="evidence" value="ECO:0007669"/>
    <property type="project" value="UniProtKB-SubCell"/>
</dbReference>
<organism evidence="14 15">
    <name type="scientific">Nitrospira lenta</name>
    <dbReference type="NCBI Taxonomy" id="1436998"/>
    <lineage>
        <taxon>Bacteria</taxon>
        <taxon>Pseudomonadati</taxon>
        <taxon>Nitrospirota</taxon>
        <taxon>Nitrospiria</taxon>
        <taxon>Nitrospirales</taxon>
        <taxon>Nitrospiraceae</taxon>
        <taxon>Nitrospira</taxon>
    </lineage>
</organism>
<dbReference type="NCBIfam" id="TIGR00206">
    <property type="entry name" value="fliF"/>
    <property type="match status" value="1"/>
</dbReference>
<evidence type="ECO:0000259" key="13">
    <source>
        <dbReference type="Pfam" id="PF08345"/>
    </source>
</evidence>
<keyword evidence="15" id="KW-1185">Reference proteome</keyword>
<evidence type="ECO:0000256" key="6">
    <source>
        <dbReference type="ARBA" id="ARBA00022989"/>
    </source>
</evidence>
<protein>
    <recommendedName>
        <fullName evidence="9">Flagellar M-ring protein</fullName>
    </recommendedName>
</protein>
<accession>A0A330L5U2</accession>
<evidence type="ECO:0000256" key="4">
    <source>
        <dbReference type="ARBA" id="ARBA00022475"/>
    </source>
</evidence>
<dbReference type="GO" id="GO:0003774">
    <property type="term" value="F:cytoskeletal motor activity"/>
    <property type="evidence" value="ECO:0007669"/>
    <property type="project" value="InterPro"/>
</dbReference>
<evidence type="ECO:0000256" key="11">
    <source>
        <dbReference type="SAM" id="Phobius"/>
    </source>
</evidence>
<evidence type="ECO:0000259" key="12">
    <source>
        <dbReference type="Pfam" id="PF01514"/>
    </source>
</evidence>
<dbReference type="Pfam" id="PF01514">
    <property type="entry name" value="YscJ_FliF"/>
    <property type="match status" value="1"/>
</dbReference>
<dbReference type="PANTHER" id="PTHR30046:SF0">
    <property type="entry name" value="FLAGELLAR M-RING PROTEIN"/>
    <property type="match status" value="1"/>
</dbReference>
<comment type="similarity">
    <text evidence="3 9">Belongs to the FliF family.</text>
</comment>
<comment type="subcellular location">
    <subcellularLocation>
        <location evidence="1 9">Bacterial flagellum basal body</location>
    </subcellularLocation>
    <subcellularLocation>
        <location evidence="2">Cell membrane</location>
        <topology evidence="2">Multi-pass membrane protein</topology>
    </subcellularLocation>
</comment>
<dbReference type="GO" id="GO:0071973">
    <property type="term" value="P:bacterial-type flagellum-dependent cell motility"/>
    <property type="evidence" value="ECO:0007669"/>
    <property type="project" value="InterPro"/>
</dbReference>
<feature type="domain" description="Flagellar M-ring C-terminal" evidence="13">
    <location>
        <begin position="239"/>
        <end position="414"/>
    </location>
</feature>
<dbReference type="RefSeq" id="WP_121989530.1">
    <property type="nucleotide sequence ID" value="NZ_OUNR01000016.1"/>
</dbReference>
<feature type="region of interest" description="Disordered" evidence="10">
    <location>
        <begin position="272"/>
        <end position="318"/>
    </location>
</feature>
<keyword evidence="6 11" id="KW-1133">Transmembrane helix</keyword>
<dbReference type="InterPro" id="IPR043427">
    <property type="entry name" value="YscJ/FliF"/>
</dbReference>
<keyword evidence="14" id="KW-0969">Cilium</keyword>
<keyword evidence="5 11" id="KW-0812">Transmembrane</keyword>
<dbReference type="Pfam" id="PF08345">
    <property type="entry name" value="YscJ_FliF_C"/>
    <property type="match status" value="1"/>
</dbReference>
<sequence length="524" mass="56596">MFSKFSINQRMIILVALAGSVAGLIALALWTQQPDMQVLFTNLNSEDASSIIDKLKESKTPYDTTGGGATILVPTAQVHDLRLTLASQGIPKGGGVGYEIFDRTSIGMSEFVQKLNYRRALQGELARTIAQMPEVERARVHLAIPERRLFAAEQERPRASVVVSLRNAQVLSKGQVQGVVHLVASSVEGLQARDITVVDGHGHLLSSTAQDETAGLSNTQLEYQRTIEKDIEGRIQSMLERIVGLNKAEVRVSSLIDFRKVETTEERYDPNGQVVRSEQRGQEKANGVNGMSGGVPGVQSNVPPGTEAEATPTSSNATQTKNETVNYEISRTVSRIVEPIGSIKKLSVAVLVDGTYETPKAAEGQAADKPAGDVIRKYIPRSEEDIKRIEDIVKKAMGYSTERQDQVQVVNVQFGFGPEEPATATVEAVAESTQPWMPYMRYGVGALLFLLILFFVVRPLIAMLGVSTVEATAAEATAPALPASVSAVEASLESSASRAQIVDMARKNPDGTAVVVKQWLKGNA</sequence>
<name>A0A330L5U2_9BACT</name>
<evidence type="ECO:0000256" key="7">
    <source>
        <dbReference type="ARBA" id="ARBA00023136"/>
    </source>
</evidence>
<keyword evidence="8 9" id="KW-0975">Bacterial flagellum</keyword>
<comment type="function">
    <text evidence="9">The M ring may be actively involved in energy transduction.</text>
</comment>
<keyword evidence="7 11" id="KW-0472">Membrane</keyword>
<dbReference type="Gene3D" id="3.30.300.30">
    <property type="match status" value="1"/>
</dbReference>
<dbReference type="OrthoDB" id="9807026at2"/>
<evidence type="ECO:0000313" key="15">
    <source>
        <dbReference type="Proteomes" id="UP000248168"/>
    </source>
</evidence>
<dbReference type="PANTHER" id="PTHR30046">
    <property type="entry name" value="FLAGELLAR M-RING PROTEIN"/>
    <property type="match status" value="1"/>
</dbReference>
<dbReference type="InParanoid" id="A0A330L5U2"/>
<dbReference type="InterPro" id="IPR013556">
    <property type="entry name" value="Flag_M-ring_C"/>
</dbReference>
<keyword evidence="14" id="KW-0966">Cell projection</keyword>
<evidence type="ECO:0000313" key="14">
    <source>
        <dbReference type="EMBL" id="SPP65212.1"/>
    </source>
</evidence>
<evidence type="ECO:0000256" key="10">
    <source>
        <dbReference type="SAM" id="MobiDB-lite"/>
    </source>
</evidence>
<feature type="transmembrane region" description="Helical" evidence="11">
    <location>
        <begin position="439"/>
        <end position="457"/>
    </location>
</feature>
<dbReference type="InterPro" id="IPR000067">
    <property type="entry name" value="FlgMring_FliF"/>
</dbReference>
<feature type="domain" description="Flagellar M-ring N-terminal" evidence="12">
    <location>
        <begin position="32"/>
        <end position="206"/>
    </location>
</feature>
<gene>
    <name evidence="14" type="primary">fliF</name>
    <name evidence="14" type="ORF">NITLEN_30126</name>
</gene>
<evidence type="ECO:0000256" key="2">
    <source>
        <dbReference type="ARBA" id="ARBA00004651"/>
    </source>
</evidence>
<evidence type="ECO:0000256" key="8">
    <source>
        <dbReference type="ARBA" id="ARBA00023143"/>
    </source>
</evidence>
<dbReference type="Proteomes" id="UP000248168">
    <property type="component" value="Unassembled WGS sequence"/>
</dbReference>
<evidence type="ECO:0000256" key="1">
    <source>
        <dbReference type="ARBA" id="ARBA00004117"/>
    </source>
</evidence>
<dbReference type="PIRSF" id="PIRSF004862">
    <property type="entry name" value="FliF"/>
    <property type="match status" value="1"/>
</dbReference>
<keyword evidence="14" id="KW-0282">Flagellum</keyword>
<dbReference type="EMBL" id="OUNR01000016">
    <property type="protein sequence ID" value="SPP65212.1"/>
    <property type="molecule type" value="Genomic_DNA"/>
</dbReference>
<reference evidence="15" key="1">
    <citation type="submission" date="2018-04" db="EMBL/GenBank/DDBJ databases">
        <authorList>
            <person name="Lucker S."/>
            <person name="Sakoula D."/>
        </authorList>
    </citation>
    <scope>NUCLEOTIDE SEQUENCE [LARGE SCALE GENOMIC DNA]</scope>
</reference>
<keyword evidence="4" id="KW-1003">Cell membrane</keyword>